<comment type="subcellular location">
    <subcellularLocation>
        <location evidence="1">Cell membrane</location>
        <topology evidence="1">Single-pass type II membrane protein</topology>
    </subcellularLocation>
</comment>
<dbReference type="PANTHER" id="PTHR31297:SF34">
    <property type="entry name" value="GLUCAN 1,3-BETA-GLUCOSIDASE 2"/>
    <property type="match status" value="1"/>
</dbReference>
<dbReference type="FunFam" id="3.20.20.80:FF:000113">
    <property type="entry name" value="Glucan 1,3-beta-glucosidase"/>
    <property type="match status" value="1"/>
</dbReference>
<dbReference type="GO" id="GO:0005576">
    <property type="term" value="C:extracellular region"/>
    <property type="evidence" value="ECO:0007669"/>
    <property type="project" value="TreeGrafter"/>
</dbReference>
<dbReference type="GO" id="GO:0005886">
    <property type="term" value="C:plasma membrane"/>
    <property type="evidence" value="ECO:0007669"/>
    <property type="project" value="UniProtKB-SubCell"/>
</dbReference>
<evidence type="ECO:0000256" key="12">
    <source>
        <dbReference type="ARBA" id="ARBA00036824"/>
    </source>
</evidence>
<proteinExistence type="inferred from homology"/>
<dbReference type="Gene3D" id="3.20.20.80">
    <property type="entry name" value="Glycosidases"/>
    <property type="match status" value="1"/>
</dbReference>
<accession>F0W484</accession>
<reference evidence="19" key="2">
    <citation type="submission" date="2011-02" db="EMBL/GenBank/DDBJ databases">
        <authorList>
            <person name="MacLean D."/>
        </authorList>
    </citation>
    <scope>NUCLEOTIDE SEQUENCE</scope>
</reference>
<dbReference type="SUPFAM" id="SSF51445">
    <property type="entry name" value="(Trans)glycosidases"/>
    <property type="match status" value="1"/>
</dbReference>
<evidence type="ECO:0000256" key="2">
    <source>
        <dbReference type="ARBA" id="ARBA00005641"/>
    </source>
</evidence>
<comment type="catalytic activity">
    <reaction evidence="12">
        <text>Successive hydrolysis of beta-D-glucose units from the non-reducing ends of (1-&gt;3)-beta-D-glucans, releasing alpha-glucose.</text>
        <dbReference type="EC" id="3.2.1.58"/>
    </reaction>
</comment>
<evidence type="ECO:0000256" key="13">
    <source>
        <dbReference type="ARBA" id="ARBA00037126"/>
    </source>
</evidence>
<dbReference type="HOGENOM" id="CLU_004624_5_0_1"/>
<dbReference type="InterPro" id="IPR050386">
    <property type="entry name" value="Glycosyl_hydrolase_5"/>
</dbReference>
<dbReference type="InterPro" id="IPR001547">
    <property type="entry name" value="Glyco_hydro_5"/>
</dbReference>
<evidence type="ECO:0000256" key="17">
    <source>
        <dbReference type="SAM" id="MobiDB-lite"/>
    </source>
</evidence>
<evidence type="ECO:0000259" key="18">
    <source>
        <dbReference type="Pfam" id="PF00150"/>
    </source>
</evidence>
<name>F0W484_9STRA</name>
<keyword evidence="5 16" id="KW-0378">Hydrolase</keyword>
<keyword evidence="10 16" id="KW-0326">Glycosidase</keyword>
<protein>
    <recommendedName>
        <fullName evidence="14">glucan 1,3-beta-glucosidase</fullName>
        <ecNumber evidence="14">3.2.1.58</ecNumber>
    </recommendedName>
    <alternativeName>
        <fullName evidence="15">Exo-1,3-beta-glucanase D</fullName>
    </alternativeName>
</protein>
<feature type="region of interest" description="Disordered" evidence="17">
    <location>
        <begin position="237"/>
        <end position="257"/>
    </location>
</feature>
<evidence type="ECO:0000256" key="4">
    <source>
        <dbReference type="ARBA" id="ARBA00022692"/>
    </source>
</evidence>
<evidence type="ECO:0000256" key="8">
    <source>
        <dbReference type="ARBA" id="ARBA00023136"/>
    </source>
</evidence>
<comment type="similarity">
    <text evidence="2 16">Belongs to the glycosyl hydrolase 5 (cellulase A) family.</text>
</comment>
<evidence type="ECO:0000256" key="7">
    <source>
        <dbReference type="ARBA" id="ARBA00022989"/>
    </source>
</evidence>
<gene>
    <name evidence="19" type="primary">AlNc14C16G1760</name>
    <name evidence="19" type="ORF">ALNC14_020430</name>
</gene>
<evidence type="ECO:0000256" key="3">
    <source>
        <dbReference type="ARBA" id="ARBA00022475"/>
    </source>
</evidence>
<feature type="domain" description="Glycoside hydrolase family 5" evidence="18">
    <location>
        <begin position="171"/>
        <end position="430"/>
    </location>
</feature>
<dbReference type="Pfam" id="PF00150">
    <property type="entry name" value="Cellulase"/>
    <property type="match status" value="1"/>
</dbReference>
<keyword evidence="9" id="KW-0325">Glycoprotein</keyword>
<keyword evidence="8" id="KW-0472">Membrane</keyword>
<evidence type="ECO:0000256" key="14">
    <source>
        <dbReference type="ARBA" id="ARBA00038929"/>
    </source>
</evidence>
<keyword evidence="3" id="KW-1003">Cell membrane</keyword>
<dbReference type="GO" id="GO:0004338">
    <property type="term" value="F:glucan exo-1,3-beta-glucosidase activity"/>
    <property type="evidence" value="ECO:0007669"/>
    <property type="project" value="UniProtKB-EC"/>
</dbReference>
<evidence type="ECO:0000256" key="16">
    <source>
        <dbReference type="RuleBase" id="RU361153"/>
    </source>
</evidence>
<keyword evidence="7" id="KW-1133">Transmembrane helix</keyword>
<dbReference type="GO" id="GO:0009986">
    <property type="term" value="C:cell surface"/>
    <property type="evidence" value="ECO:0007669"/>
    <property type="project" value="TreeGrafter"/>
</dbReference>
<dbReference type="InterPro" id="IPR017853">
    <property type="entry name" value="GH"/>
</dbReference>
<sequence>MQTIFILSPSKNRWLNDTGSNRENRLIHSVMPLEKLREPEPEVRNSMNGRLILPFGFVELDQVLILNSSQFLLVDSMTRAKIISLVWSTFCFNTAAVNAEHVQEAIRRGSVAPKGVNLGGWLVAEYWMTYDSDIWKDVPEATRLQGEHATMTFLGHEKGDGRFEEHRANWITENDIAELSGRGLNCVRVPVGYWIKDSDGAASVFAPGGLRYLDNLILDWANKHNVAVLISFHAHRGSQNGRDHSATPVASKAQWSDDPANVKNSIDVATFLADRYKNAPAFLGLGMMNEPEYPTKPDVVRSYFRQTLDKIRATGNMCVLVTAPMLSEQRSPYYEDFMKNAANVWHEWHPYYKWGYEGRTEGEIIRAAANYENAVRGWQGNPLTISEWSMGVHEQSAPFHDVSEYKSFGQTMLQSFITARGGYFFWSWRHSDDGHGIRTGWSMRALLRSNMLTI</sequence>
<reference evidence="19" key="1">
    <citation type="journal article" date="2011" name="PLoS Biol.">
        <title>Gene gain and loss during evolution of obligate parasitism in the white rust pathogen of Arabidopsis thaliana.</title>
        <authorList>
            <person name="Kemen E."/>
            <person name="Gardiner A."/>
            <person name="Schultz-Larsen T."/>
            <person name="Kemen A.C."/>
            <person name="Balmuth A.L."/>
            <person name="Robert-Seilaniantz A."/>
            <person name="Bailey K."/>
            <person name="Holub E."/>
            <person name="Studholme D.J."/>
            <person name="Maclean D."/>
            <person name="Jones J.D."/>
        </authorList>
    </citation>
    <scope>NUCLEOTIDE SEQUENCE</scope>
</reference>
<dbReference type="PANTHER" id="PTHR31297">
    <property type="entry name" value="GLUCAN ENDO-1,6-BETA-GLUCOSIDASE B"/>
    <property type="match status" value="1"/>
</dbReference>
<keyword evidence="11" id="KW-0961">Cell wall biogenesis/degradation</keyword>
<evidence type="ECO:0000313" key="19">
    <source>
        <dbReference type="EMBL" id="CCA15900.1"/>
    </source>
</evidence>
<dbReference type="EMBL" id="FR824061">
    <property type="protein sequence ID" value="CCA15900.1"/>
    <property type="molecule type" value="Genomic_DNA"/>
</dbReference>
<keyword evidence="6" id="KW-0735">Signal-anchor</keyword>
<evidence type="ECO:0000256" key="1">
    <source>
        <dbReference type="ARBA" id="ARBA00004401"/>
    </source>
</evidence>
<evidence type="ECO:0000256" key="5">
    <source>
        <dbReference type="ARBA" id="ARBA00022801"/>
    </source>
</evidence>
<evidence type="ECO:0000256" key="11">
    <source>
        <dbReference type="ARBA" id="ARBA00023316"/>
    </source>
</evidence>
<comment type="function">
    <text evidence="13">Glucosidase involved in the degradation of cellulosic biomass. Active on lichenan.</text>
</comment>
<dbReference type="EC" id="3.2.1.58" evidence="14"/>
<evidence type="ECO:0000256" key="15">
    <source>
        <dbReference type="ARBA" id="ARBA00041260"/>
    </source>
</evidence>
<keyword evidence="4" id="KW-0812">Transmembrane</keyword>
<evidence type="ECO:0000256" key="10">
    <source>
        <dbReference type="ARBA" id="ARBA00023295"/>
    </source>
</evidence>
<dbReference type="GO" id="GO:0071555">
    <property type="term" value="P:cell wall organization"/>
    <property type="evidence" value="ECO:0007669"/>
    <property type="project" value="UniProtKB-KW"/>
</dbReference>
<organism evidence="19">
    <name type="scientific">Albugo laibachii Nc14</name>
    <dbReference type="NCBI Taxonomy" id="890382"/>
    <lineage>
        <taxon>Eukaryota</taxon>
        <taxon>Sar</taxon>
        <taxon>Stramenopiles</taxon>
        <taxon>Oomycota</taxon>
        <taxon>Peronosporomycetes</taxon>
        <taxon>Albuginales</taxon>
        <taxon>Albuginaceae</taxon>
        <taxon>Albugo</taxon>
    </lineage>
</organism>
<evidence type="ECO:0000256" key="6">
    <source>
        <dbReference type="ARBA" id="ARBA00022968"/>
    </source>
</evidence>
<dbReference type="GO" id="GO:0009251">
    <property type="term" value="P:glucan catabolic process"/>
    <property type="evidence" value="ECO:0007669"/>
    <property type="project" value="TreeGrafter"/>
</dbReference>
<dbReference type="AlphaFoldDB" id="F0W484"/>
<evidence type="ECO:0000256" key="9">
    <source>
        <dbReference type="ARBA" id="ARBA00023180"/>
    </source>
</evidence>